<dbReference type="InterPro" id="IPR000157">
    <property type="entry name" value="TIR_dom"/>
</dbReference>
<dbReference type="Pfam" id="PF13676">
    <property type="entry name" value="TIR_2"/>
    <property type="match status" value="1"/>
</dbReference>
<dbReference type="Gene3D" id="3.40.50.10140">
    <property type="entry name" value="Toll/interleukin-1 receptor homology (TIR) domain"/>
    <property type="match status" value="1"/>
</dbReference>
<dbReference type="EMBL" id="JMIX01000004">
    <property type="protein sequence ID" value="KEO96756.1"/>
    <property type="molecule type" value="Genomic_DNA"/>
</dbReference>
<dbReference type="InterPro" id="IPR011990">
    <property type="entry name" value="TPR-like_helical_dom_sf"/>
</dbReference>
<dbReference type="Gene3D" id="3.40.50.10070">
    <property type="entry name" value="TolB, N-terminal domain"/>
    <property type="match status" value="1"/>
</dbReference>
<dbReference type="Proteomes" id="UP000027866">
    <property type="component" value="Unassembled WGS sequence"/>
</dbReference>
<dbReference type="GO" id="GO:0007165">
    <property type="term" value="P:signal transduction"/>
    <property type="evidence" value="ECO:0007669"/>
    <property type="project" value="InterPro"/>
</dbReference>
<dbReference type="InterPro" id="IPR035897">
    <property type="entry name" value="Toll_tir_struct_dom_sf"/>
</dbReference>
<dbReference type="AlphaFoldDB" id="A0A074MP56"/>
<evidence type="ECO:0000259" key="2">
    <source>
        <dbReference type="Pfam" id="PF13676"/>
    </source>
</evidence>
<name>A0A074MP56_9SPHN</name>
<dbReference type="NCBIfam" id="NF047558">
    <property type="entry name" value="TPR_END_plus"/>
    <property type="match status" value="1"/>
</dbReference>
<comment type="caution">
    <text evidence="3">The sequence shown here is derived from an EMBL/GenBank/DDBJ whole genome shotgun (WGS) entry which is preliminary data.</text>
</comment>
<protein>
    <recommendedName>
        <fullName evidence="2">TIR domain-containing protein</fullName>
    </recommendedName>
</protein>
<dbReference type="SUPFAM" id="SSF52200">
    <property type="entry name" value="Toll/Interleukin receptor TIR domain"/>
    <property type="match status" value="1"/>
</dbReference>
<feature type="domain" description="TIR" evidence="2">
    <location>
        <begin position="25"/>
        <end position="130"/>
    </location>
</feature>
<dbReference type="Gene3D" id="1.25.40.10">
    <property type="entry name" value="Tetratricopeptide repeat domain"/>
    <property type="match status" value="2"/>
</dbReference>
<reference evidence="3 4" key="1">
    <citation type="submission" date="2014-04" db="EMBL/GenBank/DDBJ databases">
        <title>A comprehensive comparison of genomes of Erythrobacter spp. Strains.</title>
        <authorList>
            <person name="Zheng Q."/>
        </authorList>
    </citation>
    <scope>NUCLEOTIDE SEQUENCE [LARGE SCALE GENOMIC DNA]</scope>
    <source>
        <strain evidence="3 4">DSM 8509</strain>
    </source>
</reference>
<dbReference type="OrthoDB" id="105971at2"/>
<accession>A0A074MP56</accession>
<gene>
    <name evidence="3" type="ORF">EH32_08720</name>
</gene>
<evidence type="ECO:0000313" key="3">
    <source>
        <dbReference type="EMBL" id="KEO96756.1"/>
    </source>
</evidence>
<organism evidence="3 4">
    <name type="scientific">Erythrobacter litoralis</name>
    <dbReference type="NCBI Taxonomy" id="39960"/>
    <lineage>
        <taxon>Bacteria</taxon>
        <taxon>Pseudomonadati</taxon>
        <taxon>Pseudomonadota</taxon>
        <taxon>Alphaproteobacteria</taxon>
        <taxon>Sphingomonadales</taxon>
        <taxon>Erythrobacteraceae</taxon>
        <taxon>Erythrobacter/Porphyrobacter group</taxon>
        <taxon>Erythrobacter</taxon>
    </lineage>
</organism>
<evidence type="ECO:0000313" key="4">
    <source>
        <dbReference type="Proteomes" id="UP000027866"/>
    </source>
</evidence>
<evidence type="ECO:0000256" key="1">
    <source>
        <dbReference type="SAM" id="MobiDB-lite"/>
    </source>
</evidence>
<feature type="region of interest" description="Disordered" evidence="1">
    <location>
        <begin position="148"/>
        <end position="176"/>
    </location>
</feature>
<dbReference type="SUPFAM" id="SSF48452">
    <property type="entry name" value="TPR-like"/>
    <property type="match status" value="2"/>
</dbReference>
<keyword evidence="4" id="KW-1185">Reference proteome</keyword>
<sequence>MDMAEDMANAHEPPDQRQASAPRLFLSYTRTDSEAAKRIIAVLEEAGFDVWWDGLIEGGVNYLPMTEAALEEADCVVVLWSRQAVESGWVRDEAQRGRERGCLVPVSLDGTMSPLGFRQIQLLDISGWSGTPDAPEMARVLAAVRRTVSGDGDPPDRRAMPAQAAPPAAPPSPRAALAGGVSRRGLAIGGGAALLAGVGVLGAWQAGLFGGAGGGAVSMAVLPFANLTGDEEQGWFSAGLSNELRQALARNPRLRVSAPTSSAAAADGDEFALASRLGVENILRGSVQRAADMVRIFVELVEVDGGVVRWSESYDRSFADVFAMQSEIAETVALSLVARIAGREGALRSVEQQRGVGGTEDPAAYEAYLRGLALSTLSAGINSDRAALTQFEAAIASDPAFAAAHAMRARMLAAVANASASAEEVERFYDLSIAAAERAIALAPELARGHLALGFALNNGRLNRAGAAPHYRRAQELAPGDADVQASVAIFYAYGDKQPLAMQMIDRVLELDPLNPLAFRTAGFIALFARDYSATISRMMQALKLNPGLASAHFAIGNARLMQGDLAGAQAAFEKERVPIFSQVGLAITFARLGDDARARAALAELVGTYGDAGLYQQAQVHAQWGDADRALDLLERAYDMRDPGMLFARNDALLDPLRSSPRLERLLLRLSS</sequence>
<feature type="region of interest" description="Disordered" evidence="1">
    <location>
        <begin position="1"/>
        <end position="22"/>
    </location>
</feature>
<proteinExistence type="predicted"/>